<protein>
    <submittedName>
        <fullName evidence="2">Uncharacterized protein</fullName>
    </submittedName>
</protein>
<dbReference type="AlphaFoldDB" id="A0A0E9RBJ2"/>
<proteinExistence type="predicted"/>
<reference evidence="2" key="1">
    <citation type="submission" date="2014-11" db="EMBL/GenBank/DDBJ databases">
        <authorList>
            <person name="Amaro Gonzalez C."/>
        </authorList>
    </citation>
    <scope>NUCLEOTIDE SEQUENCE</scope>
</reference>
<accession>A0A0E9RBJ2</accession>
<evidence type="ECO:0000313" key="2">
    <source>
        <dbReference type="EMBL" id="JAH25830.1"/>
    </source>
</evidence>
<name>A0A0E9RBJ2_ANGAN</name>
<feature type="signal peptide" evidence="1">
    <location>
        <begin position="1"/>
        <end position="21"/>
    </location>
</feature>
<evidence type="ECO:0000256" key="1">
    <source>
        <dbReference type="SAM" id="SignalP"/>
    </source>
</evidence>
<keyword evidence="1" id="KW-0732">Signal</keyword>
<dbReference type="EMBL" id="GBXM01082747">
    <property type="protein sequence ID" value="JAH25830.1"/>
    <property type="molecule type" value="Transcribed_RNA"/>
</dbReference>
<sequence length="74" mass="8056">MNRMLMHCAFFISFGIIVAYGTGEVNVVLTGCSFQMKAGVNFSSISHLSKTGACWRAVPYVLTECVSGQCPFQI</sequence>
<feature type="chain" id="PRO_5002431539" evidence="1">
    <location>
        <begin position="22"/>
        <end position="74"/>
    </location>
</feature>
<organism evidence="2">
    <name type="scientific">Anguilla anguilla</name>
    <name type="common">European freshwater eel</name>
    <name type="synonym">Muraena anguilla</name>
    <dbReference type="NCBI Taxonomy" id="7936"/>
    <lineage>
        <taxon>Eukaryota</taxon>
        <taxon>Metazoa</taxon>
        <taxon>Chordata</taxon>
        <taxon>Craniata</taxon>
        <taxon>Vertebrata</taxon>
        <taxon>Euteleostomi</taxon>
        <taxon>Actinopterygii</taxon>
        <taxon>Neopterygii</taxon>
        <taxon>Teleostei</taxon>
        <taxon>Anguilliformes</taxon>
        <taxon>Anguillidae</taxon>
        <taxon>Anguilla</taxon>
    </lineage>
</organism>
<reference evidence="2" key="2">
    <citation type="journal article" date="2015" name="Fish Shellfish Immunol.">
        <title>Early steps in the European eel (Anguilla anguilla)-Vibrio vulnificus interaction in the gills: Role of the RtxA13 toxin.</title>
        <authorList>
            <person name="Callol A."/>
            <person name="Pajuelo D."/>
            <person name="Ebbesson L."/>
            <person name="Teles M."/>
            <person name="MacKenzie S."/>
            <person name="Amaro C."/>
        </authorList>
    </citation>
    <scope>NUCLEOTIDE SEQUENCE</scope>
</reference>